<protein>
    <recommendedName>
        <fullName evidence="16">DNA polymerase IV</fullName>
        <shortName evidence="16">Pol IV</shortName>
        <ecNumber evidence="16">2.7.7.7</ecNumber>
    </recommendedName>
</protein>
<dbReference type="Gene3D" id="3.30.1490.100">
    <property type="entry name" value="DNA polymerase, Y-family, little finger domain"/>
    <property type="match status" value="1"/>
</dbReference>
<evidence type="ECO:0000313" key="19">
    <source>
        <dbReference type="Proteomes" id="UP000613512"/>
    </source>
</evidence>
<dbReference type="SUPFAM" id="SSF56672">
    <property type="entry name" value="DNA/RNA polymerases"/>
    <property type="match status" value="1"/>
</dbReference>
<dbReference type="FunFam" id="3.40.1170.60:FF:000001">
    <property type="entry name" value="DNA polymerase IV"/>
    <property type="match status" value="1"/>
</dbReference>
<keyword evidence="13 16" id="KW-0238">DNA-binding</keyword>
<keyword evidence="11 16" id="KW-0460">Magnesium</keyword>
<keyword evidence="19" id="KW-1185">Reference proteome</keyword>
<proteinExistence type="inferred from homology"/>
<keyword evidence="7 16" id="KW-0548">Nucleotidyltransferase</keyword>
<evidence type="ECO:0000259" key="17">
    <source>
        <dbReference type="PROSITE" id="PS50173"/>
    </source>
</evidence>
<dbReference type="InterPro" id="IPR022880">
    <property type="entry name" value="DNApol_IV"/>
</dbReference>
<reference evidence="18" key="2">
    <citation type="submission" date="2020-09" db="EMBL/GenBank/DDBJ databases">
        <authorList>
            <person name="Sun Q."/>
            <person name="Zhou Y."/>
        </authorList>
    </citation>
    <scope>NUCLEOTIDE SEQUENCE</scope>
    <source>
        <strain evidence="18">CGMCC 1.12408</strain>
    </source>
</reference>
<evidence type="ECO:0000256" key="3">
    <source>
        <dbReference type="ARBA" id="ARBA00011245"/>
    </source>
</evidence>
<dbReference type="NCBIfam" id="NF002492">
    <property type="entry name" value="PRK01810.1"/>
    <property type="match status" value="1"/>
</dbReference>
<dbReference type="EC" id="2.7.7.7" evidence="16"/>
<dbReference type="Gene3D" id="3.30.70.270">
    <property type="match status" value="1"/>
</dbReference>
<reference evidence="18" key="1">
    <citation type="journal article" date="2014" name="Int. J. Syst. Evol. Microbiol.">
        <title>Complete genome sequence of Corynebacterium casei LMG S-19264T (=DSM 44701T), isolated from a smear-ripened cheese.</title>
        <authorList>
            <consortium name="US DOE Joint Genome Institute (JGI-PGF)"/>
            <person name="Walter F."/>
            <person name="Albersmeier A."/>
            <person name="Kalinowski J."/>
            <person name="Ruckert C."/>
        </authorList>
    </citation>
    <scope>NUCLEOTIDE SEQUENCE</scope>
    <source>
        <strain evidence="18">CGMCC 1.12408</strain>
    </source>
</reference>
<dbReference type="GO" id="GO:0003684">
    <property type="term" value="F:damaged DNA binding"/>
    <property type="evidence" value="ECO:0007669"/>
    <property type="project" value="InterPro"/>
</dbReference>
<evidence type="ECO:0000313" key="18">
    <source>
        <dbReference type="EMBL" id="GGA67790.1"/>
    </source>
</evidence>
<dbReference type="GO" id="GO:0005829">
    <property type="term" value="C:cytosol"/>
    <property type="evidence" value="ECO:0007669"/>
    <property type="project" value="TreeGrafter"/>
</dbReference>
<dbReference type="SUPFAM" id="SSF100879">
    <property type="entry name" value="Lesion bypass DNA polymerase (Y-family), little finger domain"/>
    <property type="match status" value="1"/>
</dbReference>
<dbReference type="GO" id="GO:0006261">
    <property type="term" value="P:DNA-templated DNA replication"/>
    <property type="evidence" value="ECO:0007669"/>
    <property type="project" value="UniProtKB-UniRule"/>
</dbReference>
<dbReference type="Pfam" id="PF11798">
    <property type="entry name" value="IMS_HHH"/>
    <property type="match status" value="1"/>
</dbReference>
<evidence type="ECO:0000256" key="6">
    <source>
        <dbReference type="ARBA" id="ARBA00022679"/>
    </source>
</evidence>
<dbReference type="Pfam" id="PF00817">
    <property type="entry name" value="IMS"/>
    <property type="match status" value="1"/>
</dbReference>
<comment type="catalytic activity">
    <reaction evidence="15 16">
        <text>DNA(n) + a 2'-deoxyribonucleoside 5'-triphosphate = DNA(n+1) + diphosphate</text>
        <dbReference type="Rhea" id="RHEA:22508"/>
        <dbReference type="Rhea" id="RHEA-COMP:17339"/>
        <dbReference type="Rhea" id="RHEA-COMP:17340"/>
        <dbReference type="ChEBI" id="CHEBI:33019"/>
        <dbReference type="ChEBI" id="CHEBI:61560"/>
        <dbReference type="ChEBI" id="CHEBI:173112"/>
        <dbReference type="EC" id="2.7.7.7"/>
    </reaction>
</comment>
<keyword evidence="4 16" id="KW-0515">Mutator protein</keyword>
<dbReference type="EMBL" id="BMEY01000004">
    <property type="protein sequence ID" value="GGA67790.1"/>
    <property type="molecule type" value="Genomic_DNA"/>
</dbReference>
<feature type="site" description="Substrate discrimination" evidence="16">
    <location>
        <position position="18"/>
    </location>
</feature>
<comment type="similarity">
    <text evidence="2 16">Belongs to the DNA polymerase type-Y family.</text>
</comment>
<comment type="caution">
    <text evidence="18">The sequence shown here is derived from an EMBL/GenBank/DDBJ whole genome shotgun (WGS) entry which is preliminary data.</text>
</comment>
<evidence type="ECO:0000256" key="11">
    <source>
        <dbReference type="ARBA" id="ARBA00022842"/>
    </source>
</evidence>
<keyword evidence="6 16" id="KW-0808">Transferase</keyword>
<sequence>MKATNARIIFHLDMNSFYASVETAYNPAYRGKPLAVAGNPEERRGIIITSNYEARAKGVKTTMPIWEARKLCPELIVVGPNFERYRMASSEIFKIMYQVTPYVEPVSIDEGYMDVTDATPPSKTVELARNLQAKIKKELDLPCSIGIAPNKFLAKMASDMKKPMGITILRKRDIQNVLWPLPVGEMYGVGKKTAEKLNGIEIYTIKDLAEADVYQLKQLLGINGERLKNRANGIDLRPVDPDAVNDFKSIGSSETLPMDTTDEQEIRALFSSLAANVETRLKRKNAAGRTVQITVRFHDRKTITRSKKLPNFIEKKEDILKVALELFNQHWNNEPIRLLGVTIQDIEEKQNIVHQLDLFTYKKDAEKEKLYTTIEHLTEKFGKNPFVEIKEEIKDQPRTSFQKDFLDDFRK</sequence>
<dbReference type="InterPro" id="IPR043502">
    <property type="entry name" value="DNA/RNA_pol_sf"/>
</dbReference>
<dbReference type="PANTHER" id="PTHR11076">
    <property type="entry name" value="DNA REPAIR POLYMERASE UMUC / TRANSFERASE FAMILY MEMBER"/>
    <property type="match status" value="1"/>
</dbReference>
<dbReference type="NCBIfam" id="NF002677">
    <property type="entry name" value="PRK02406.1"/>
    <property type="match status" value="1"/>
</dbReference>
<keyword evidence="14 16" id="KW-0234">DNA repair</keyword>
<dbReference type="GO" id="GO:0006281">
    <property type="term" value="P:DNA repair"/>
    <property type="evidence" value="ECO:0007669"/>
    <property type="project" value="UniProtKB-UniRule"/>
</dbReference>
<dbReference type="Proteomes" id="UP000613512">
    <property type="component" value="Unassembled WGS sequence"/>
</dbReference>
<keyword evidence="5 16" id="KW-0963">Cytoplasm</keyword>
<comment type="function">
    <text evidence="16">Poorly processive, error-prone DNA polymerase involved in untargeted mutagenesis. Copies undamaged DNA at stalled replication forks, which arise in vivo from mismatched or misaligned primer ends. These misaligned primers can be extended by PolIV. Exhibits no 3'-5' exonuclease (proofreading) activity. May be involved in translesional synthesis, in conjunction with the beta clamp from PolIII.</text>
</comment>
<dbReference type="InterPro" id="IPR001126">
    <property type="entry name" value="UmuC"/>
</dbReference>
<dbReference type="FunFam" id="3.30.1490.100:FF:000004">
    <property type="entry name" value="DNA polymerase IV"/>
    <property type="match status" value="1"/>
</dbReference>
<evidence type="ECO:0000256" key="7">
    <source>
        <dbReference type="ARBA" id="ARBA00022695"/>
    </source>
</evidence>
<dbReference type="RefSeq" id="WP_188383554.1">
    <property type="nucleotide sequence ID" value="NZ_BMEY01000004.1"/>
</dbReference>
<feature type="active site" evidence="16">
    <location>
        <position position="110"/>
    </location>
</feature>
<accession>A0A916W5B1</accession>
<dbReference type="GO" id="GO:0003887">
    <property type="term" value="F:DNA-directed DNA polymerase activity"/>
    <property type="evidence" value="ECO:0007669"/>
    <property type="project" value="UniProtKB-UniRule"/>
</dbReference>
<gene>
    <name evidence="18" type="primary">dinB1</name>
    <name evidence="16" type="synonym">dinB</name>
    <name evidence="18" type="ORF">GCM10008025_09550</name>
</gene>
<dbReference type="Gene3D" id="3.40.1170.60">
    <property type="match status" value="1"/>
</dbReference>
<dbReference type="InterPro" id="IPR036775">
    <property type="entry name" value="DNA_pol_Y-fam_lit_finger_sf"/>
</dbReference>
<dbReference type="CDD" id="cd03586">
    <property type="entry name" value="PolY_Pol_IV_kappa"/>
    <property type="match status" value="1"/>
</dbReference>
<dbReference type="Gene3D" id="1.10.150.20">
    <property type="entry name" value="5' to 3' exonuclease, C-terminal subdomain"/>
    <property type="match status" value="1"/>
</dbReference>
<dbReference type="Pfam" id="PF11799">
    <property type="entry name" value="IMS_C"/>
    <property type="match status" value="1"/>
</dbReference>
<name>A0A916W5B1_9BACI</name>
<evidence type="ECO:0000256" key="5">
    <source>
        <dbReference type="ARBA" id="ARBA00022490"/>
    </source>
</evidence>
<dbReference type="AlphaFoldDB" id="A0A916W5B1"/>
<dbReference type="PROSITE" id="PS50173">
    <property type="entry name" value="UMUC"/>
    <property type="match status" value="1"/>
</dbReference>
<dbReference type="HAMAP" id="MF_01113">
    <property type="entry name" value="DNApol_IV"/>
    <property type="match status" value="1"/>
</dbReference>
<evidence type="ECO:0000256" key="16">
    <source>
        <dbReference type="HAMAP-Rule" id="MF_01113"/>
    </source>
</evidence>
<feature type="binding site" evidence="16">
    <location>
        <position position="13"/>
    </location>
    <ligand>
        <name>Mg(2+)</name>
        <dbReference type="ChEBI" id="CHEBI:18420"/>
    </ligand>
</feature>
<evidence type="ECO:0000256" key="14">
    <source>
        <dbReference type="ARBA" id="ARBA00023204"/>
    </source>
</evidence>
<organism evidence="18 19">
    <name type="scientific">Ornithinibacillus halotolerans</name>
    <dbReference type="NCBI Taxonomy" id="1274357"/>
    <lineage>
        <taxon>Bacteria</taxon>
        <taxon>Bacillati</taxon>
        <taxon>Bacillota</taxon>
        <taxon>Bacilli</taxon>
        <taxon>Bacillales</taxon>
        <taxon>Bacillaceae</taxon>
        <taxon>Ornithinibacillus</taxon>
    </lineage>
</organism>
<dbReference type="InterPro" id="IPR043128">
    <property type="entry name" value="Rev_trsase/Diguanyl_cyclase"/>
</dbReference>
<comment type="subcellular location">
    <subcellularLocation>
        <location evidence="1 16">Cytoplasm</location>
    </subcellularLocation>
</comment>
<keyword evidence="8 16" id="KW-0235">DNA replication</keyword>
<dbReference type="InterPro" id="IPR050116">
    <property type="entry name" value="DNA_polymerase-Y"/>
</dbReference>
<dbReference type="GO" id="GO:0009432">
    <property type="term" value="P:SOS response"/>
    <property type="evidence" value="ECO:0007669"/>
    <property type="project" value="TreeGrafter"/>
</dbReference>
<comment type="cofactor">
    <cofactor evidence="16">
        <name>Mg(2+)</name>
        <dbReference type="ChEBI" id="CHEBI:18420"/>
    </cofactor>
    <text evidence="16">Binds 2 magnesium ions per subunit.</text>
</comment>
<evidence type="ECO:0000256" key="12">
    <source>
        <dbReference type="ARBA" id="ARBA00022932"/>
    </source>
</evidence>
<evidence type="ECO:0000256" key="2">
    <source>
        <dbReference type="ARBA" id="ARBA00010945"/>
    </source>
</evidence>
<feature type="domain" description="UmuC" evidence="17">
    <location>
        <begin position="9"/>
        <end position="190"/>
    </location>
</feature>
<feature type="binding site" evidence="16">
    <location>
        <position position="109"/>
    </location>
    <ligand>
        <name>Mg(2+)</name>
        <dbReference type="ChEBI" id="CHEBI:18420"/>
    </ligand>
</feature>
<evidence type="ECO:0000256" key="15">
    <source>
        <dbReference type="ARBA" id="ARBA00049244"/>
    </source>
</evidence>
<evidence type="ECO:0000256" key="13">
    <source>
        <dbReference type="ARBA" id="ARBA00023125"/>
    </source>
</evidence>
<evidence type="ECO:0000256" key="8">
    <source>
        <dbReference type="ARBA" id="ARBA00022705"/>
    </source>
</evidence>
<evidence type="ECO:0000256" key="10">
    <source>
        <dbReference type="ARBA" id="ARBA00022763"/>
    </source>
</evidence>
<evidence type="ECO:0000256" key="4">
    <source>
        <dbReference type="ARBA" id="ARBA00022457"/>
    </source>
</evidence>
<evidence type="ECO:0000256" key="1">
    <source>
        <dbReference type="ARBA" id="ARBA00004496"/>
    </source>
</evidence>
<keyword evidence="10 16" id="KW-0227">DNA damage</keyword>
<dbReference type="InterPro" id="IPR017961">
    <property type="entry name" value="DNA_pol_Y-fam_little_finger"/>
</dbReference>
<keyword evidence="9 16" id="KW-0479">Metal-binding</keyword>
<evidence type="ECO:0000256" key="9">
    <source>
        <dbReference type="ARBA" id="ARBA00022723"/>
    </source>
</evidence>
<comment type="subunit">
    <text evidence="3 16">Monomer.</text>
</comment>
<keyword evidence="12 16" id="KW-0239">DNA-directed DNA polymerase</keyword>
<dbReference type="PANTHER" id="PTHR11076:SF33">
    <property type="entry name" value="DNA POLYMERASE KAPPA"/>
    <property type="match status" value="1"/>
</dbReference>
<dbReference type="GO" id="GO:0000287">
    <property type="term" value="F:magnesium ion binding"/>
    <property type="evidence" value="ECO:0007669"/>
    <property type="project" value="UniProtKB-UniRule"/>
</dbReference>
<dbReference type="InterPro" id="IPR024728">
    <property type="entry name" value="PolY_HhH_motif"/>
</dbReference>
<dbReference type="GO" id="GO:0042276">
    <property type="term" value="P:error-prone translesion synthesis"/>
    <property type="evidence" value="ECO:0007669"/>
    <property type="project" value="TreeGrafter"/>
</dbReference>